<proteinExistence type="predicted"/>
<organism evidence="2 3">
    <name type="scientific">Gonapodya prolifera (strain JEL478)</name>
    <name type="common">Monoblepharis prolifera</name>
    <dbReference type="NCBI Taxonomy" id="1344416"/>
    <lineage>
        <taxon>Eukaryota</taxon>
        <taxon>Fungi</taxon>
        <taxon>Fungi incertae sedis</taxon>
        <taxon>Chytridiomycota</taxon>
        <taxon>Chytridiomycota incertae sedis</taxon>
        <taxon>Monoblepharidomycetes</taxon>
        <taxon>Monoblepharidales</taxon>
        <taxon>Gonapodyaceae</taxon>
        <taxon>Gonapodya</taxon>
    </lineage>
</organism>
<feature type="compositionally biased region" description="Low complexity" evidence="1">
    <location>
        <begin position="73"/>
        <end position="82"/>
    </location>
</feature>
<reference evidence="2 3" key="1">
    <citation type="journal article" date="2015" name="Genome Biol. Evol.">
        <title>Phylogenomic analyses indicate that early fungi evolved digesting cell walls of algal ancestors of land plants.</title>
        <authorList>
            <person name="Chang Y."/>
            <person name="Wang S."/>
            <person name="Sekimoto S."/>
            <person name="Aerts A.L."/>
            <person name="Choi C."/>
            <person name="Clum A."/>
            <person name="LaButti K.M."/>
            <person name="Lindquist E.A."/>
            <person name="Yee Ngan C."/>
            <person name="Ohm R.A."/>
            <person name="Salamov A.A."/>
            <person name="Grigoriev I.V."/>
            <person name="Spatafora J.W."/>
            <person name="Berbee M.L."/>
        </authorList>
    </citation>
    <scope>NUCLEOTIDE SEQUENCE [LARGE SCALE GENOMIC DNA]</scope>
    <source>
        <strain evidence="2 3">JEL478</strain>
    </source>
</reference>
<evidence type="ECO:0000313" key="2">
    <source>
        <dbReference type="EMBL" id="KXS12529.1"/>
    </source>
</evidence>
<sequence>MRSSRIAYSDTNVCLDRSSGYELMGHGLDGKLGVPRSNRGLMRGRADAARLVEDGGSAGGGGRRLGDRPPRVSPARRPSGPVAAHRTPLPPNLALVHPPAVDVT</sequence>
<keyword evidence="3" id="KW-1185">Reference proteome</keyword>
<dbReference type="EMBL" id="KQ965787">
    <property type="protein sequence ID" value="KXS12529.1"/>
    <property type="molecule type" value="Genomic_DNA"/>
</dbReference>
<feature type="region of interest" description="Disordered" evidence="1">
    <location>
        <begin position="50"/>
        <end position="104"/>
    </location>
</feature>
<name>A0A139A785_GONPJ</name>
<evidence type="ECO:0000256" key="1">
    <source>
        <dbReference type="SAM" id="MobiDB-lite"/>
    </source>
</evidence>
<accession>A0A139A785</accession>
<dbReference type="Proteomes" id="UP000070544">
    <property type="component" value="Unassembled WGS sequence"/>
</dbReference>
<protein>
    <submittedName>
        <fullName evidence="2">Uncharacterized protein</fullName>
    </submittedName>
</protein>
<gene>
    <name evidence="2" type="ORF">M427DRAFT_34717</name>
</gene>
<dbReference type="AlphaFoldDB" id="A0A139A785"/>
<evidence type="ECO:0000313" key="3">
    <source>
        <dbReference type="Proteomes" id="UP000070544"/>
    </source>
</evidence>